<evidence type="ECO:0000256" key="4">
    <source>
        <dbReference type="SAM" id="SignalP"/>
    </source>
</evidence>
<keyword evidence="4" id="KW-0732">Signal</keyword>
<comment type="caution">
    <text evidence="5">The sequence shown here is derived from an EMBL/GenBank/DDBJ whole genome shotgun (WGS) entry which is preliminary data.</text>
</comment>
<dbReference type="GO" id="GO:0004519">
    <property type="term" value="F:endonuclease activity"/>
    <property type="evidence" value="ECO:0007669"/>
    <property type="project" value="UniProtKB-KW"/>
</dbReference>
<keyword evidence="2" id="KW-0540">Nuclease</keyword>
<sequence>MKATLLLLPALCLAASGAFAAIPGNTTDESFAHAKKTLLEKVFYDHRVTFYCRASFDERKNITLPKGFTTPTHEGRANRLEWEHIVPAENFGRAFEAWRNGDPLCQNSKGAFKGRRCANLASREYRLMQADYYNLYPAIGAVNAMRSNFPYTQFAADTPATFGTCPMKIEDRRAEPPDWAKGLAARTYKYMAAAYPQFRMSDQQRRLMDVWDKKYPADDWECLRAKRIKALQGNANPFTEESCARRK</sequence>
<reference evidence="5" key="1">
    <citation type="submission" date="2023-03" db="EMBL/GenBank/DDBJ databases">
        <title>Mesosutterella sp. nov. isolated from porcine feces.</title>
        <authorList>
            <person name="Yu S."/>
        </authorList>
    </citation>
    <scope>NUCLEOTIDE SEQUENCE</scope>
    <source>
        <strain evidence="5">AGMB02718</strain>
    </source>
</reference>
<proteinExistence type="inferred from homology"/>
<dbReference type="RefSeq" id="WP_243376751.1">
    <property type="nucleotide sequence ID" value="NZ_JAKZJU020000001.1"/>
</dbReference>
<feature type="chain" id="PRO_5046705363" evidence="4">
    <location>
        <begin position="21"/>
        <end position="247"/>
    </location>
</feature>
<evidence type="ECO:0000313" key="5">
    <source>
        <dbReference type="EMBL" id="MDL2060239.1"/>
    </source>
</evidence>
<dbReference type="SUPFAM" id="SSF54060">
    <property type="entry name" value="His-Me finger endonucleases"/>
    <property type="match status" value="1"/>
</dbReference>
<comment type="similarity">
    <text evidence="1">Belongs to the EndA/NucM nuclease family.</text>
</comment>
<evidence type="ECO:0000256" key="1">
    <source>
        <dbReference type="ARBA" id="ARBA00006429"/>
    </source>
</evidence>
<evidence type="ECO:0000256" key="2">
    <source>
        <dbReference type="ARBA" id="ARBA00022722"/>
    </source>
</evidence>
<dbReference type="PANTHER" id="PTHR33607:SF2">
    <property type="entry name" value="ENDONUCLEASE-1"/>
    <property type="match status" value="1"/>
</dbReference>
<protein>
    <submittedName>
        <fullName evidence="5">Endonuclease</fullName>
    </submittedName>
</protein>
<dbReference type="Proteomes" id="UP001165481">
    <property type="component" value="Unassembled WGS sequence"/>
</dbReference>
<dbReference type="PANTHER" id="PTHR33607">
    <property type="entry name" value="ENDONUCLEASE-1"/>
    <property type="match status" value="1"/>
</dbReference>
<dbReference type="InterPro" id="IPR044925">
    <property type="entry name" value="His-Me_finger_sf"/>
</dbReference>
<evidence type="ECO:0000313" key="6">
    <source>
        <dbReference type="Proteomes" id="UP001165481"/>
    </source>
</evidence>
<keyword evidence="5" id="KW-0255">Endonuclease</keyword>
<accession>A0ABT7IPE4</accession>
<dbReference type="EMBL" id="JAKZJU020000001">
    <property type="protein sequence ID" value="MDL2060239.1"/>
    <property type="molecule type" value="Genomic_DNA"/>
</dbReference>
<name>A0ABT7IPE4_9BURK</name>
<dbReference type="Pfam" id="PF04231">
    <property type="entry name" value="Endonuclease_1"/>
    <property type="match status" value="1"/>
</dbReference>
<dbReference type="InterPro" id="IPR007346">
    <property type="entry name" value="Endonuclease-I"/>
</dbReference>
<keyword evidence="6" id="KW-1185">Reference proteome</keyword>
<feature type="signal peptide" evidence="4">
    <location>
        <begin position="1"/>
        <end position="20"/>
    </location>
</feature>
<keyword evidence="3" id="KW-0378">Hydrolase</keyword>
<gene>
    <name evidence="5" type="ORF">MUN46_009860</name>
</gene>
<organism evidence="5 6">
    <name type="scientific">Mesosutterella faecium</name>
    <dbReference type="NCBI Taxonomy" id="2925194"/>
    <lineage>
        <taxon>Bacteria</taxon>
        <taxon>Pseudomonadati</taxon>
        <taxon>Pseudomonadota</taxon>
        <taxon>Betaproteobacteria</taxon>
        <taxon>Burkholderiales</taxon>
        <taxon>Sutterellaceae</taxon>
        <taxon>Mesosutterella</taxon>
    </lineage>
</organism>
<evidence type="ECO:0000256" key="3">
    <source>
        <dbReference type="ARBA" id="ARBA00022801"/>
    </source>
</evidence>